<evidence type="ECO:0000313" key="4">
    <source>
        <dbReference type="EMBL" id="PJI93910.1"/>
    </source>
</evidence>
<dbReference type="EMBL" id="PGTZ01000007">
    <property type="protein sequence ID" value="PJI93910.1"/>
    <property type="molecule type" value="Genomic_DNA"/>
</dbReference>
<dbReference type="InterPro" id="IPR003594">
    <property type="entry name" value="HATPase_dom"/>
</dbReference>
<dbReference type="CDD" id="cd16936">
    <property type="entry name" value="HATPase_RsbW-like"/>
    <property type="match status" value="1"/>
</dbReference>
<keyword evidence="1" id="KW-0723">Serine/threonine-protein kinase</keyword>
<dbReference type="RefSeq" id="WP_100349529.1">
    <property type="nucleotide sequence ID" value="NZ_PGTZ01000007.1"/>
</dbReference>
<dbReference type="Proteomes" id="UP000231586">
    <property type="component" value="Unassembled WGS sequence"/>
</dbReference>
<feature type="region of interest" description="Disordered" evidence="2">
    <location>
        <begin position="1"/>
        <end position="25"/>
    </location>
</feature>
<reference evidence="4 5" key="1">
    <citation type="submission" date="2017-11" db="EMBL/GenBank/DDBJ databases">
        <title>Genomic Encyclopedia of Archaeal and Bacterial Type Strains, Phase II (KMG-II): From Individual Species to Whole Genera.</title>
        <authorList>
            <person name="Goeker M."/>
        </authorList>
    </citation>
    <scope>NUCLEOTIDE SEQUENCE [LARGE SCALE GENOMIC DNA]</scope>
    <source>
        <strain evidence="4 5">DSM 22413</strain>
    </source>
</reference>
<dbReference type="SUPFAM" id="SSF55874">
    <property type="entry name" value="ATPase domain of HSP90 chaperone/DNA topoisomerase II/histidine kinase"/>
    <property type="match status" value="1"/>
</dbReference>
<dbReference type="Pfam" id="PF13581">
    <property type="entry name" value="HATPase_c_2"/>
    <property type="match status" value="1"/>
</dbReference>
<protein>
    <submittedName>
        <fullName evidence="4">Anti-sigma regulatory factor (Ser/Thr protein kinase)</fullName>
    </submittedName>
</protein>
<evidence type="ECO:0000259" key="3">
    <source>
        <dbReference type="Pfam" id="PF13581"/>
    </source>
</evidence>
<comment type="caution">
    <text evidence="4">The sequence shown here is derived from an EMBL/GenBank/DDBJ whole genome shotgun (WGS) entry which is preliminary data.</text>
</comment>
<keyword evidence="4" id="KW-0418">Kinase</keyword>
<evidence type="ECO:0000256" key="2">
    <source>
        <dbReference type="SAM" id="MobiDB-lite"/>
    </source>
</evidence>
<keyword evidence="5" id="KW-1185">Reference proteome</keyword>
<accession>A0A2M8WSK7</accession>
<organism evidence="4 5">
    <name type="scientific">Luteimicrobium subarcticum</name>
    <dbReference type="NCBI Taxonomy" id="620910"/>
    <lineage>
        <taxon>Bacteria</taxon>
        <taxon>Bacillati</taxon>
        <taxon>Actinomycetota</taxon>
        <taxon>Actinomycetes</taxon>
        <taxon>Micrococcales</taxon>
        <taxon>Luteimicrobium</taxon>
    </lineage>
</organism>
<evidence type="ECO:0000256" key="1">
    <source>
        <dbReference type="ARBA" id="ARBA00022527"/>
    </source>
</evidence>
<evidence type="ECO:0000313" key="5">
    <source>
        <dbReference type="Proteomes" id="UP000231586"/>
    </source>
</evidence>
<dbReference type="PANTHER" id="PTHR35526">
    <property type="entry name" value="ANTI-SIGMA-F FACTOR RSBW-RELATED"/>
    <property type="match status" value="1"/>
</dbReference>
<proteinExistence type="predicted"/>
<gene>
    <name evidence="4" type="ORF">CLV34_1391</name>
</gene>
<dbReference type="GO" id="GO:0004674">
    <property type="term" value="F:protein serine/threonine kinase activity"/>
    <property type="evidence" value="ECO:0007669"/>
    <property type="project" value="UniProtKB-KW"/>
</dbReference>
<dbReference type="Gene3D" id="3.30.565.10">
    <property type="entry name" value="Histidine kinase-like ATPase, C-terminal domain"/>
    <property type="match status" value="1"/>
</dbReference>
<name>A0A2M8WSK7_9MICO</name>
<dbReference type="PANTHER" id="PTHR35526:SF3">
    <property type="entry name" value="ANTI-SIGMA-F FACTOR RSBW"/>
    <property type="match status" value="1"/>
</dbReference>
<dbReference type="InterPro" id="IPR036890">
    <property type="entry name" value="HATPase_C_sf"/>
</dbReference>
<dbReference type="AlphaFoldDB" id="A0A2M8WSK7"/>
<keyword evidence="4" id="KW-0808">Transferase</keyword>
<dbReference type="InterPro" id="IPR050267">
    <property type="entry name" value="Anti-sigma-factor_SerPK"/>
</dbReference>
<sequence>MSDVDAVLEIPDDDDGVPERRPPAGFEPVRTWELASIEQLSALRGELTAVLAQAGHDAGPNLDDTASRLVLIASELATNALEHALPPTVVLLSRDDPAFLLEVTDQALRNIPVFAGGRDLGEGGIGMHLTRRLSDTVGWYRGETTKTVWATFPRTA</sequence>
<dbReference type="OrthoDB" id="3297757at2"/>
<feature type="domain" description="Histidine kinase/HSP90-like ATPase" evidence="3">
    <location>
        <begin position="35"/>
        <end position="151"/>
    </location>
</feature>